<name>A5DW36_LODEL</name>
<dbReference type="AlphaFoldDB" id="A5DW36"/>
<dbReference type="Pfam" id="PF21547">
    <property type="entry name" value="TTI1"/>
    <property type="match status" value="1"/>
</dbReference>
<dbReference type="FunCoup" id="A5DW36">
    <property type="interactions" value="603"/>
</dbReference>
<dbReference type="GeneID" id="5234389"/>
<dbReference type="GO" id="GO:0005737">
    <property type="term" value="C:cytoplasm"/>
    <property type="evidence" value="ECO:0007669"/>
    <property type="project" value="TreeGrafter"/>
</dbReference>
<dbReference type="Pfam" id="PF24173">
    <property type="entry name" value="TPR_TTI1_N"/>
    <property type="match status" value="1"/>
</dbReference>
<proteinExistence type="predicted"/>
<dbReference type="PANTHER" id="PTHR18460">
    <property type="entry name" value="TEL2 INTERACTING PROTEIN 1 TTI1 FAMILY MEMBER"/>
    <property type="match status" value="1"/>
</dbReference>
<dbReference type="InParanoid" id="A5DW36"/>
<feature type="compositionally biased region" description="Acidic residues" evidence="1">
    <location>
        <begin position="989"/>
        <end position="1004"/>
    </location>
</feature>
<dbReference type="InterPro" id="IPR052587">
    <property type="entry name" value="TELO2-interacting_protein_1"/>
</dbReference>
<feature type="region of interest" description="Disordered" evidence="1">
    <location>
        <begin position="975"/>
        <end position="1025"/>
    </location>
</feature>
<feature type="compositionally biased region" description="Basic and acidic residues" evidence="1">
    <location>
        <begin position="975"/>
        <end position="988"/>
    </location>
</feature>
<dbReference type="VEuPathDB" id="FungiDB:LELG_01572"/>
<evidence type="ECO:0000256" key="1">
    <source>
        <dbReference type="SAM" id="MobiDB-lite"/>
    </source>
</evidence>
<accession>A5DW36</accession>
<keyword evidence="4" id="KW-1185">Reference proteome</keyword>
<feature type="compositionally biased region" description="Basic and acidic residues" evidence="1">
    <location>
        <begin position="1010"/>
        <end position="1025"/>
    </location>
</feature>
<evidence type="ECO:0000313" key="3">
    <source>
        <dbReference type="EMBL" id="EDK43394.1"/>
    </source>
</evidence>
<protein>
    <recommendedName>
        <fullName evidence="2">TTI1 N-terminal TPR domain-containing protein</fullName>
    </recommendedName>
</protein>
<gene>
    <name evidence="3" type="ORF">LELG_01572</name>
</gene>
<feature type="domain" description="TTI1 N-terminal TPR" evidence="2">
    <location>
        <begin position="22"/>
        <end position="364"/>
    </location>
</feature>
<sequence>MSSFSTNELHNDYASKISQRLFELVKPFCTELSQQTSLNQTSFNESRVLSLLVSIETAWRQFNEEMEKGNVVNNVESLAIAPKLADYIFFPISSLLKQPLLSDSLVQHILAIIDLLIQYCWKFDANYALMDQLLPLVLFLSGAIANKQTSNIGGKSLQFKLVAINTLSGLANILGQSYFEASGKRLHFLSDSLSLSLDVITSTKAADLESIEVLNLALDLISLLLKRLSPEQISMILPGLTSSIAKFVSLNSSNSFKVMVKILHILGMVITQSFNDTQLNAQLEVESEDGENEESLLNMEVNWDDDISTIDASSLLANEERGIHITEKDQRTMSWLKATSKQLRMSLIVVFKTMLLNPTSRSRLNSKPALFELVLTFIANILQSSFVSLFLEVTPLMLDLCVVLLHASLYESEECNEKIWQVVENIRLSFDNGNHNNNNNNSNNNNSDHNHNTNAKTRALRELVKSKLDDLLDNKLSQLVFSTDEDKIAMTVMAIKFYFPLFLELSRRDRQLLDEVVSLKKQCLRVLLQNTVEQVKYETTKRPKSNFQLNISAGHIQNKELNLLDSIELPGYINARNVKVQDQKVSKPKDLVSSHDLQLLARQWETRASTDLDVSSDESYIDIRSPYLETCLKLLIKFLSELKDGSEVLDILEQVFEDSDLSFTSSFSLDPQSSLSQGIALWFAGLYATNSFSKNSYFDTSEFLNFGDAMDTDTEDDANTTEEENESAYLMLMKAKEVLDEHALHQSNPFSSSSSSSLSMSMASSFELAHVSALEAIRLVAGCLLQDQYRTDVLMQYLLPILQCLTLVDYPRIQGQAHKTLQTILNIYYSGSMVEMIIDNLDYLIDSISMQMSVASNLTPALPGILMIIIKIAGVQLLQSNQLTDVLSDMFVLLDSYHTYNKLAETFFFVFETLVDQIKQCYIPETLHIEDQYFNNSKTQFNPWGMTTKEEMIAFIEKTEIDPYGIYESEKEYFTRPGDKPFSEMRNDSDDEEEEEEEEGDDGNTNETEGNTHDHDSQEAKEKDVWISPIPEESYEVLKRIFKYGFTLLTQPLFSLKFQIVKTLRLIYPLLCTDYKLVLPIVTAHWPVLTSLVTGATSLSIFSLLLDENDKKFPKEKVYVTVESLKFATEIINYDLSYKEYFFSRKYEETLEFILKHSHLANLKARSSNNNNHGSVDNKTLVVSEKAIYMFRMYPQLKEALIEFLLTGVQCYGKTISDLTRLEVIQLCFKLGIPQTFKLSRDTSCVLEVVGNF</sequence>
<feature type="region of interest" description="Disordered" evidence="1">
    <location>
        <begin position="433"/>
        <end position="453"/>
    </location>
</feature>
<dbReference type="eggNOG" id="KOG4524">
    <property type="taxonomic scope" value="Eukaryota"/>
</dbReference>
<dbReference type="OMA" id="SLYKPWG"/>
<dbReference type="InterPro" id="IPR049362">
    <property type="entry name" value="TTI1_rpt"/>
</dbReference>
<feature type="compositionally biased region" description="Low complexity" evidence="1">
    <location>
        <begin position="433"/>
        <end position="447"/>
    </location>
</feature>
<dbReference type="InterPro" id="IPR057566">
    <property type="entry name" value="TPR_TTI1_N"/>
</dbReference>
<organism evidence="3 4">
    <name type="scientific">Lodderomyces elongisporus (strain ATCC 11503 / CBS 2605 / JCM 1781 / NBRC 1676 / NRRL YB-4239)</name>
    <name type="common">Yeast</name>
    <name type="synonym">Saccharomyces elongisporus</name>
    <dbReference type="NCBI Taxonomy" id="379508"/>
    <lineage>
        <taxon>Eukaryota</taxon>
        <taxon>Fungi</taxon>
        <taxon>Dikarya</taxon>
        <taxon>Ascomycota</taxon>
        <taxon>Saccharomycotina</taxon>
        <taxon>Pichiomycetes</taxon>
        <taxon>Debaryomycetaceae</taxon>
        <taxon>Candida/Lodderomyces clade</taxon>
        <taxon>Lodderomyces</taxon>
    </lineage>
</organism>
<dbReference type="STRING" id="379508.A5DW36"/>
<reference evidence="3 4" key="1">
    <citation type="journal article" date="2009" name="Nature">
        <title>Evolution of pathogenicity and sexual reproduction in eight Candida genomes.</title>
        <authorList>
            <person name="Butler G."/>
            <person name="Rasmussen M.D."/>
            <person name="Lin M.F."/>
            <person name="Santos M.A."/>
            <person name="Sakthikumar S."/>
            <person name="Munro C.A."/>
            <person name="Rheinbay E."/>
            <person name="Grabherr M."/>
            <person name="Forche A."/>
            <person name="Reedy J.L."/>
            <person name="Agrafioti I."/>
            <person name="Arnaud M.B."/>
            <person name="Bates S."/>
            <person name="Brown A.J."/>
            <person name="Brunke S."/>
            <person name="Costanzo M.C."/>
            <person name="Fitzpatrick D.A."/>
            <person name="de Groot P.W."/>
            <person name="Harris D."/>
            <person name="Hoyer L.L."/>
            <person name="Hube B."/>
            <person name="Klis F.M."/>
            <person name="Kodira C."/>
            <person name="Lennard N."/>
            <person name="Logue M.E."/>
            <person name="Martin R."/>
            <person name="Neiman A.M."/>
            <person name="Nikolaou E."/>
            <person name="Quail M.A."/>
            <person name="Quinn J."/>
            <person name="Santos M.C."/>
            <person name="Schmitzberger F.F."/>
            <person name="Sherlock G."/>
            <person name="Shah P."/>
            <person name="Silverstein K.A."/>
            <person name="Skrzypek M.S."/>
            <person name="Soll D."/>
            <person name="Staggs R."/>
            <person name="Stansfield I."/>
            <person name="Stumpf M.P."/>
            <person name="Sudbery P.E."/>
            <person name="Srikantha T."/>
            <person name="Zeng Q."/>
            <person name="Berman J."/>
            <person name="Berriman M."/>
            <person name="Heitman J."/>
            <person name="Gow N.A."/>
            <person name="Lorenz M.C."/>
            <person name="Birren B.W."/>
            <person name="Kellis M."/>
            <person name="Cuomo C.A."/>
        </authorList>
    </citation>
    <scope>NUCLEOTIDE SEQUENCE [LARGE SCALE GENOMIC DNA]</scope>
    <source>
        <strain evidence="4">ATCC 11503 / BCRC 21390 / CBS 2605 / JCM 1781 / NBRC 1676 / NRRL YB-4239</strain>
    </source>
</reference>
<dbReference type="KEGG" id="lel:PVL30_001543"/>
<evidence type="ECO:0000259" key="2">
    <source>
        <dbReference type="Pfam" id="PF24173"/>
    </source>
</evidence>
<dbReference type="PANTHER" id="PTHR18460:SF3">
    <property type="entry name" value="TELO2-INTERACTING PROTEIN 1 HOMOLOG"/>
    <property type="match status" value="1"/>
</dbReference>
<dbReference type="EMBL" id="CH981525">
    <property type="protein sequence ID" value="EDK43394.1"/>
    <property type="molecule type" value="Genomic_DNA"/>
</dbReference>
<dbReference type="HOGENOM" id="CLU_005544_0_0_1"/>
<evidence type="ECO:0000313" key="4">
    <source>
        <dbReference type="Proteomes" id="UP000001996"/>
    </source>
</evidence>
<dbReference type="OrthoDB" id="6781668at2759"/>
<dbReference type="Proteomes" id="UP000001996">
    <property type="component" value="Unassembled WGS sequence"/>
</dbReference>